<dbReference type="Pfam" id="PF00240">
    <property type="entry name" value="ubiquitin"/>
    <property type="match status" value="2"/>
</dbReference>
<dbReference type="InterPro" id="IPR000626">
    <property type="entry name" value="Ubiquitin-like_dom"/>
</dbReference>
<dbReference type="InterPro" id="IPR019954">
    <property type="entry name" value="Ubiquitin_CS"/>
</dbReference>
<evidence type="ECO:0000313" key="9">
    <source>
        <dbReference type="Proteomes" id="UP000245207"/>
    </source>
</evidence>
<comment type="similarity">
    <text evidence="4">Belongs to the DEAD box helicase family.</text>
</comment>
<feature type="domain" description="Ubiquitin-like" evidence="6">
    <location>
        <begin position="188"/>
        <end position="261"/>
    </location>
</feature>
<dbReference type="PROSITE" id="PS50053">
    <property type="entry name" value="UBIQUITIN_2"/>
    <property type="match status" value="1"/>
</dbReference>
<dbReference type="PANTHER" id="PTHR47958">
    <property type="entry name" value="ATP-DEPENDENT RNA HELICASE DBP3"/>
    <property type="match status" value="1"/>
</dbReference>
<feature type="domain" description="Helicase ATP-binding" evidence="7">
    <location>
        <begin position="371"/>
        <end position="556"/>
    </location>
</feature>
<dbReference type="OrthoDB" id="1641503at2759"/>
<dbReference type="InterPro" id="IPR019956">
    <property type="entry name" value="Ubiquitin_dom"/>
</dbReference>
<dbReference type="SUPFAM" id="SSF52540">
    <property type="entry name" value="P-loop containing nucleoside triphosphate hydrolases"/>
    <property type="match status" value="1"/>
</dbReference>
<sequence length="709" mass="77097">MHSRKGCPDSNIQIAGSGFASTASGGGSGEGSRQPAGSQHILSLPVPGSVATSRPFGNQTGGSATAAVIGGGDFGGPPGFVQNPVYLVPLDYNYGYIPPWMGQLSVQLVPQLPTVSSQVASSTFMPTYPPQYSYYSQPYLPSVCFPNNANHGVFPQQLPSYPGVFPQQPPSLQYKHESDNVLSSAQKMQIYVKTLTGKTITLEVESSDTINSVKAKIQDKEGIPPDQQKLIFAGKQLEDDRTLAEYNIQKESTLHHVVRTRQILVENLTGETDILEVDSSDTINNVMAKIVDKTKISPDELELLVIPYTSLLRRLNYISDQKSEHIPVEVTGLHIPDPVYSFENMDLPGVLNENIRLCEYVEPKTVQSYVIPVILKGRDLIACAPTGSGKTAAFCLPIISRVMQDRRFQSYFCFARPIALILSPTEERSLQIFEEAKKLCLQTDVKVSHGTTLAYHPLINKTDDVDILVATPAKILDILDVPELVDEPSLALKYIKYLVIDEADEMLKEFHMEIRRIINNTDMPEADERQTMFFSATFPSEIQTLAFDFLSNYIFVSVGIAGSSKFGGRDFRSESDNSSECSNYDTYDTADYDADKTNGSSDYCTAIASCSNADYGPTFSGYGNICGGYGYSAPPLPVADFYGGSWPLCTPTSGGYQTASNGVTPGGWVTSHGNTIPMSNSAISGGYGYSAPPLAVARSYSSADVGTWV</sequence>
<dbReference type="InterPro" id="IPR029071">
    <property type="entry name" value="Ubiquitin-like_domsf"/>
</dbReference>
<dbReference type="SUPFAM" id="SSF54236">
    <property type="entry name" value="Ubiquitin-like"/>
    <property type="match status" value="2"/>
</dbReference>
<comment type="caution">
    <text evidence="8">The sequence shown here is derived from an EMBL/GenBank/DDBJ whole genome shotgun (WGS) entry which is preliminary data.</text>
</comment>
<dbReference type="EMBL" id="PKPP01004834">
    <property type="protein sequence ID" value="PWA62598.1"/>
    <property type="molecule type" value="Genomic_DNA"/>
</dbReference>
<dbReference type="InterPro" id="IPR027417">
    <property type="entry name" value="P-loop_NTPase"/>
</dbReference>
<evidence type="ECO:0000256" key="2">
    <source>
        <dbReference type="ARBA" id="ARBA00022806"/>
    </source>
</evidence>
<organism evidence="8 9">
    <name type="scientific">Artemisia annua</name>
    <name type="common">Sweet wormwood</name>
    <dbReference type="NCBI Taxonomy" id="35608"/>
    <lineage>
        <taxon>Eukaryota</taxon>
        <taxon>Viridiplantae</taxon>
        <taxon>Streptophyta</taxon>
        <taxon>Embryophyta</taxon>
        <taxon>Tracheophyta</taxon>
        <taxon>Spermatophyta</taxon>
        <taxon>Magnoliopsida</taxon>
        <taxon>eudicotyledons</taxon>
        <taxon>Gunneridae</taxon>
        <taxon>Pentapetalae</taxon>
        <taxon>asterids</taxon>
        <taxon>campanulids</taxon>
        <taxon>Asterales</taxon>
        <taxon>Asteraceae</taxon>
        <taxon>Asteroideae</taxon>
        <taxon>Anthemideae</taxon>
        <taxon>Artemisiinae</taxon>
        <taxon>Artemisia</taxon>
    </lineage>
</organism>
<dbReference type="PROSITE" id="PS00039">
    <property type="entry name" value="DEAD_ATP_HELICASE"/>
    <property type="match status" value="1"/>
</dbReference>
<proteinExistence type="inferred from homology"/>
<dbReference type="PRINTS" id="PR00348">
    <property type="entry name" value="UBIQUITIN"/>
</dbReference>
<feature type="region of interest" description="Disordered" evidence="5">
    <location>
        <begin position="18"/>
        <end position="44"/>
    </location>
</feature>
<dbReference type="PROSITE" id="PS00299">
    <property type="entry name" value="UBIQUITIN_1"/>
    <property type="match status" value="1"/>
</dbReference>
<dbReference type="STRING" id="35608.A0A2U1MMX8"/>
<keyword evidence="3" id="KW-0694">RNA-binding</keyword>
<dbReference type="SMART" id="SM00487">
    <property type="entry name" value="DEXDc"/>
    <property type="match status" value="1"/>
</dbReference>
<dbReference type="Proteomes" id="UP000245207">
    <property type="component" value="Unassembled WGS sequence"/>
</dbReference>
<dbReference type="GO" id="GO:0003723">
    <property type="term" value="F:RNA binding"/>
    <property type="evidence" value="ECO:0007669"/>
    <property type="project" value="UniProtKB-KW"/>
</dbReference>
<keyword evidence="4" id="KW-0547">Nucleotide-binding</keyword>
<accession>A0A2U1MMX8</accession>
<dbReference type="SMART" id="SM00213">
    <property type="entry name" value="UBQ"/>
    <property type="match status" value="2"/>
</dbReference>
<evidence type="ECO:0000259" key="6">
    <source>
        <dbReference type="PROSITE" id="PS50053"/>
    </source>
</evidence>
<evidence type="ECO:0000256" key="1">
    <source>
        <dbReference type="ARBA" id="ARBA00022801"/>
    </source>
</evidence>
<evidence type="ECO:0000256" key="3">
    <source>
        <dbReference type="ARBA" id="ARBA00022884"/>
    </source>
</evidence>
<dbReference type="FunFam" id="3.10.20.90:FF:000006">
    <property type="entry name" value="Polyubiquitin 10"/>
    <property type="match status" value="1"/>
</dbReference>
<evidence type="ECO:0000256" key="4">
    <source>
        <dbReference type="RuleBase" id="RU000492"/>
    </source>
</evidence>
<dbReference type="GO" id="GO:0004386">
    <property type="term" value="F:helicase activity"/>
    <property type="evidence" value="ECO:0007669"/>
    <property type="project" value="UniProtKB-KW"/>
</dbReference>
<gene>
    <name evidence="8" type="ORF">CTI12_AA362140</name>
</gene>
<evidence type="ECO:0000313" key="8">
    <source>
        <dbReference type="EMBL" id="PWA62598.1"/>
    </source>
</evidence>
<dbReference type="InterPro" id="IPR011545">
    <property type="entry name" value="DEAD/DEAH_box_helicase_dom"/>
</dbReference>
<dbReference type="Gene3D" id="3.40.50.300">
    <property type="entry name" value="P-loop containing nucleotide triphosphate hydrolases"/>
    <property type="match status" value="1"/>
</dbReference>
<dbReference type="PROSITE" id="PS51192">
    <property type="entry name" value="HELICASE_ATP_BIND_1"/>
    <property type="match status" value="1"/>
</dbReference>
<dbReference type="GO" id="GO:0016787">
    <property type="term" value="F:hydrolase activity"/>
    <property type="evidence" value="ECO:0007669"/>
    <property type="project" value="UniProtKB-KW"/>
</dbReference>
<keyword evidence="9" id="KW-1185">Reference proteome</keyword>
<protein>
    <submittedName>
        <fullName evidence="8">DEAD-box ATP-dependent RNA helicase 52C</fullName>
    </submittedName>
</protein>
<reference evidence="8 9" key="1">
    <citation type="journal article" date="2018" name="Mol. Plant">
        <title>The genome of Artemisia annua provides insight into the evolution of Asteraceae family and artemisinin biosynthesis.</title>
        <authorList>
            <person name="Shen Q."/>
            <person name="Zhang L."/>
            <person name="Liao Z."/>
            <person name="Wang S."/>
            <person name="Yan T."/>
            <person name="Shi P."/>
            <person name="Liu M."/>
            <person name="Fu X."/>
            <person name="Pan Q."/>
            <person name="Wang Y."/>
            <person name="Lv Z."/>
            <person name="Lu X."/>
            <person name="Zhang F."/>
            <person name="Jiang W."/>
            <person name="Ma Y."/>
            <person name="Chen M."/>
            <person name="Hao X."/>
            <person name="Li L."/>
            <person name="Tang Y."/>
            <person name="Lv G."/>
            <person name="Zhou Y."/>
            <person name="Sun X."/>
            <person name="Brodelius P.E."/>
            <person name="Rose J.K.C."/>
            <person name="Tang K."/>
        </authorList>
    </citation>
    <scope>NUCLEOTIDE SEQUENCE [LARGE SCALE GENOMIC DNA]</scope>
    <source>
        <strain evidence="9">cv. Huhao1</strain>
        <tissue evidence="8">Leaf</tissue>
    </source>
</reference>
<dbReference type="Gene3D" id="3.10.20.90">
    <property type="entry name" value="Phosphatidylinositol 3-kinase Catalytic Subunit, Chain A, domain 1"/>
    <property type="match status" value="2"/>
</dbReference>
<dbReference type="InterPro" id="IPR014001">
    <property type="entry name" value="Helicase_ATP-bd"/>
</dbReference>
<evidence type="ECO:0000259" key="7">
    <source>
        <dbReference type="PROSITE" id="PS51192"/>
    </source>
</evidence>
<dbReference type="Pfam" id="PF00270">
    <property type="entry name" value="DEAD"/>
    <property type="match status" value="1"/>
</dbReference>
<dbReference type="InterPro" id="IPR000629">
    <property type="entry name" value="RNA-helicase_DEAD-box_CS"/>
</dbReference>
<evidence type="ECO:0000256" key="5">
    <source>
        <dbReference type="SAM" id="MobiDB-lite"/>
    </source>
</evidence>
<keyword evidence="1 4" id="KW-0378">Hydrolase</keyword>
<dbReference type="AlphaFoldDB" id="A0A2U1MMX8"/>
<name>A0A2U1MMX8_ARTAN</name>
<dbReference type="GO" id="GO:0005524">
    <property type="term" value="F:ATP binding"/>
    <property type="evidence" value="ECO:0007669"/>
    <property type="project" value="UniProtKB-KW"/>
</dbReference>
<keyword evidence="4" id="KW-0067">ATP-binding</keyword>
<dbReference type="CDD" id="cd01803">
    <property type="entry name" value="Ubl_ubiquitin"/>
    <property type="match status" value="1"/>
</dbReference>
<keyword evidence="2 4" id="KW-0347">Helicase</keyword>